<dbReference type="AlphaFoldDB" id="A0A545TAD0"/>
<proteinExistence type="predicted"/>
<feature type="DNA-binding region" description="H-T-H motif" evidence="2">
    <location>
        <begin position="41"/>
        <end position="60"/>
    </location>
</feature>
<evidence type="ECO:0000313" key="5">
    <source>
        <dbReference type="Proteomes" id="UP000319732"/>
    </source>
</evidence>
<evidence type="ECO:0000313" key="4">
    <source>
        <dbReference type="EMBL" id="TQV74171.1"/>
    </source>
</evidence>
<dbReference type="InterPro" id="IPR050624">
    <property type="entry name" value="HTH-type_Tx_Regulator"/>
</dbReference>
<dbReference type="InterPro" id="IPR001647">
    <property type="entry name" value="HTH_TetR"/>
</dbReference>
<reference evidence="4 5" key="1">
    <citation type="submission" date="2019-06" db="EMBL/GenBank/DDBJ databases">
        <title>Whole genome sequence for Cellvibrionaceae sp. R142.</title>
        <authorList>
            <person name="Wang G."/>
        </authorList>
    </citation>
    <scope>NUCLEOTIDE SEQUENCE [LARGE SCALE GENOMIC DNA]</scope>
    <source>
        <strain evidence="4 5">R142</strain>
    </source>
</reference>
<comment type="caution">
    <text evidence="4">The sequence shown here is derived from an EMBL/GenBank/DDBJ whole genome shotgun (WGS) entry which is preliminary data.</text>
</comment>
<accession>A0A545TAD0</accession>
<keyword evidence="5" id="KW-1185">Reference proteome</keyword>
<name>A0A545TAD0_9GAMM</name>
<dbReference type="PANTHER" id="PTHR43479">
    <property type="entry name" value="ACREF/ENVCD OPERON REPRESSOR-RELATED"/>
    <property type="match status" value="1"/>
</dbReference>
<dbReference type="PANTHER" id="PTHR43479:SF11">
    <property type="entry name" value="ACREF_ENVCD OPERON REPRESSOR-RELATED"/>
    <property type="match status" value="1"/>
</dbReference>
<dbReference type="InterPro" id="IPR036271">
    <property type="entry name" value="Tet_transcr_reg_TetR-rel_C_sf"/>
</dbReference>
<dbReference type="PROSITE" id="PS50977">
    <property type="entry name" value="HTH_TETR_2"/>
    <property type="match status" value="1"/>
</dbReference>
<feature type="domain" description="HTH tetR-type" evidence="3">
    <location>
        <begin position="18"/>
        <end position="78"/>
    </location>
</feature>
<dbReference type="Proteomes" id="UP000319732">
    <property type="component" value="Unassembled WGS sequence"/>
</dbReference>
<dbReference type="Gene3D" id="1.10.10.60">
    <property type="entry name" value="Homeodomain-like"/>
    <property type="match status" value="1"/>
</dbReference>
<dbReference type="Gene3D" id="1.10.357.10">
    <property type="entry name" value="Tetracycline Repressor, domain 2"/>
    <property type="match status" value="1"/>
</dbReference>
<gene>
    <name evidence="4" type="ORF">FKG94_16320</name>
</gene>
<dbReference type="RefSeq" id="WP_142905394.1">
    <property type="nucleotide sequence ID" value="NZ_ML660096.1"/>
</dbReference>
<organism evidence="4 5">
    <name type="scientific">Exilibacterium tricleocarpae</name>
    <dbReference type="NCBI Taxonomy" id="2591008"/>
    <lineage>
        <taxon>Bacteria</taxon>
        <taxon>Pseudomonadati</taxon>
        <taxon>Pseudomonadota</taxon>
        <taxon>Gammaproteobacteria</taxon>
        <taxon>Cellvibrionales</taxon>
        <taxon>Cellvibrionaceae</taxon>
        <taxon>Exilibacterium</taxon>
    </lineage>
</organism>
<sequence length="225" mass="25191">MPLEPIDKPDTDRMSRRGEKRYALIMAGLKLFGRNGLDATTTRMLSEESGANIAAIPYYFGSKEGLYRAVVEYITDRIEDSIGNSLKELEQSLKTATPAPAQALVIYKSLMANLATLLVESDEPKAWAQIIMREQANPTEAYDIFHDRHMKRILHVSHRLISIITGIDAKSSEVKIRAHALFGQILGFLVSRETLLRSLKAKKLTKAHLQEVHRVLALHIDACLG</sequence>
<evidence type="ECO:0000256" key="1">
    <source>
        <dbReference type="ARBA" id="ARBA00023125"/>
    </source>
</evidence>
<dbReference type="GO" id="GO:0003677">
    <property type="term" value="F:DNA binding"/>
    <property type="evidence" value="ECO:0007669"/>
    <property type="project" value="UniProtKB-UniRule"/>
</dbReference>
<dbReference type="SUPFAM" id="SSF46689">
    <property type="entry name" value="Homeodomain-like"/>
    <property type="match status" value="1"/>
</dbReference>
<dbReference type="EMBL" id="VHSG01000017">
    <property type="protein sequence ID" value="TQV74171.1"/>
    <property type="molecule type" value="Genomic_DNA"/>
</dbReference>
<dbReference type="Pfam" id="PF09209">
    <property type="entry name" value="CecR_C"/>
    <property type="match status" value="1"/>
</dbReference>
<dbReference type="InterPro" id="IPR009057">
    <property type="entry name" value="Homeodomain-like_sf"/>
</dbReference>
<protein>
    <submittedName>
        <fullName evidence="4">DUF1956 domain-containing protein</fullName>
    </submittedName>
</protein>
<evidence type="ECO:0000259" key="3">
    <source>
        <dbReference type="PROSITE" id="PS50977"/>
    </source>
</evidence>
<dbReference type="Pfam" id="PF00440">
    <property type="entry name" value="TetR_N"/>
    <property type="match status" value="1"/>
</dbReference>
<keyword evidence="1 2" id="KW-0238">DNA-binding</keyword>
<dbReference type="OrthoDB" id="5705802at2"/>
<evidence type="ECO:0000256" key="2">
    <source>
        <dbReference type="PROSITE-ProRule" id="PRU00335"/>
    </source>
</evidence>
<dbReference type="InterPro" id="IPR015292">
    <property type="entry name" value="Tscrpt_reg_YbiH_C"/>
</dbReference>
<dbReference type="SUPFAM" id="SSF48498">
    <property type="entry name" value="Tetracyclin repressor-like, C-terminal domain"/>
    <property type="match status" value="1"/>
</dbReference>